<keyword evidence="3" id="KW-0963">Cytoplasm</keyword>
<dbReference type="PANTHER" id="PTHR11604:SF0">
    <property type="entry name" value="PROFILIN"/>
    <property type="match status" value="1"/>
</dbReference>
<dbReference type="AlphaFoldDB" id="G0QKQ3"/>
<evidence type="ECO:0000256" key="6">
    <source>
        <dbReference type="RuleBase" id="RU003909"/>
    </source>
</evidence>
<dbReference type="STRING" id="857967.G0QKQ3"/>
<dbReference type="InParanoid" id="G0QKQ3"/>
<dbReference type="SUPFAM" id="SSF55770">
    <property type="entry name" value="Profilin (actin-binding protein)"/>
    <property type="match status" value="1"/>
</dbReference>
<dbReference type="SMART" id="SM00392">
    <property type="entry name" value="PROF"/>
    <property type="match status" value="1"/>
</dbReference>
<keyword evidence="4 6" id="KW-0009">Actin-binding</keyword>
<evidence type="ECO:0000256" key="3">
    <source>
        <dbReference type="ARBA" id="ARBA00022490"/>
    </source>
</evidence>
<dbReference type="GO" id="GO:0005938">
    <property type="term" value="C:cell cortex"/>
    <property type="evidence" value="ECO:0007669"/>
    <property type="project" value="TreeGrafter"/>
</dbReference>
<dbReference type="InterPro" id="IPR027310">
    <property type="entry name" value="Profilin_CS"/>
</dbReference>
<dbReference type="GO" id="GO:0005856">
    <property type="term" value="C:cytoskeleton"/>
    <property type="evidence" value="ECO:0007669"/>
    <property type="project" value="UniProtKB-SubCell"/>
</dbReference>
<dbReference type="PROSITE" id="PS00414">
    <property type="entry name" value="PROFILIN"/>
    <property type="match status" value="1"/>
</dbReference>
<evidence type="ECO:0000313" key="8">
    <source>
        <dbReference type="Proteomes" id="UP000008983"/>
    </source>
</evidence>
<dbReference type="InterPro" id="IPR036140">
    <property type="entry name" value="PFN_sf"/>
</dbReference>
<sequence>MSGWDQYVDYLVKDKICQHGYIVGKQDGLIWATNSGLKTFNTYDVTVEDKSYSCNEAKLLVAACQNKGVPTDPNIGIRINNEKYYTVHFDQDAGTWYLKKDKGGASIAITNLALVIGTFSLELGQVPGKVNEICEKLAQSLKASNY</sequence>
<dbReference type="RefSeq" id="XP_004039511.1">
    <property type="nucleotide sequence ID" value="XM_004039463.1"/>
</dbReference>
<comment type="subcellular location">
    <subcellularLocation>
        <location evidence="1">Cytoplasm</location>
        <location evidence="1">Cytoskeleton</location>
    </subcellularLocation>
</comment>
<name>G0QKQ3_ICHMU</name>
<keyword evidence="8" id="KW-1185">Reference proteome</keyword>
<dbReference type="CDD" id="cd00148">
    <property type="entry name" value="PROF"/>
    <property type="match status" value="1"/>
</dbReference>
<dbReference type="eggNOG" id="ENOG502SGA6">
    <property type="taxonomic scope" value="Eukaryota"/>
</dbReference>
<dbReference type="InterPro" id="IPR005455">
    <property type="entry name" value="PFN_euk"/>
</dbReference>
<evidence type="ECO:0000313" key="7">
    <source>
        <dbReference type="EMBL" id="EGR34207.1"/>
    </source>
</evidence>
<dbReference type="Proteomes" id="UP000008983">
    <property type="component" value="Unassembled WGS sequence"/>
</dbReference>
<dbReference type="Gene3D" id="3.30.450.30">
    <property type="entry name" value="Dynein light chain 2a, cytoplasmic"/>
    <property type="match status" value="1"/>
</dbReference>
<dbReference type="EMBL" id="GL983181">
    <property type="protein sequence ID" value="EGR34207.1"/>
    <property type="molecule type" value="Genomic_DNA"/>
</dbReference>
<proteinExistence type="inferred from homology"/>
<gene>
    <name evidence="7" type="ORF">IMG5_020710</name>
</gene>
<organism evidence="7 8">
    <name type="scientific">Ichthyophthirius multifiliis</name>
    <name type="common">White spot disease agent</name>
    <name type="synonym">Ich</name>
    <dbReference type="NCBI Taxonomy" id="5932"/>
    <lineage>
        <taxon>Eukaryota</taxon>
        <taxon>Sar</taxon>
        <taxon>Alveolata</taxon>
        <taxon>Ciliophora</taxon>
        <taxon>Intramacronucleata</taxon>
        <taxon>Oligohymenophorea</taxon>
        <taxon>Hymenostomatida</taxon>
        <taxon>Ophryoglenina</taxon>
        <taxon>Ichthyophthirius</taxon>
    </lineage>
</organism>
<dbReference type="GeneID" id="14910401"/>
<dbReference type="OMA" id="TSEATIW"/>
<protein>
    <recommendedName>
        <fullName evidence="6">Profilin</fullName>
    </recommendedName>
</protein>
<dbReference type="Pfam" id="PF00235">
    <property type="entry name" value="Profilin"/>
    <property type="match status" value="1"/>
</dbReference>
<evidence type="ECO:0000256" key="2">
    <source>
        <dbReference type="ARBA" id="ARBA00010058"/>
    </source>
</evidence>
<dbReference type="InterPro" id="IPR048278">
    <property type="entry name" value="PFN"/>
</dbReference>
<dbReference type="PANTHER" id="PTHR11604">
    <property type="entry name" value="PROFILIN"/>
    <property type="match status" value="1"/>
</dbReference>
<evidence type="ECO:0000256" key="1">
    <source>
        <dbReference type="ARBA" id="ARBA00004245"/>
    </source>
</evidence>
<evidence type="ECO:0000256" key="5">
    <source>
        <dbReference type="ARBA" id="ARBA00023212"/>
    </source>
</evidence>
<comment type="similarity">
    <text evidence="2 6">Belongs to the profilin family.</text>
</comment>
<keyword evidence="5" id="KW-0206">Cytoskeleton</keyword>
<dbReference type="GO" id="GO:0003785">
    <property type="term" value="F:actin monomer binding"/>
    <property type="evidence" value="ECO:0007669"/>
    <property type="project" value="TreeGrafter"/>
</dbReference>
<evidence type="ECO:0000256" key="4">
    <source>
        <dbReference type="ARBA" id="ARBA00023203"/>
    </source>
</evidence>
<reference evidence="7 8" key="1">
    <citation type="submission" date="2011-07" db="EMBL/GenBank/DDBJ databases">
        <authorList>
            <person name="Coyne R."/>
            <person name="Brami D."/>
            <person name="Johnson J."/>
            <person name="Hostetler J."/>
            <person name="Hannick L."/>
            <person name="Clark T."/>
            <person name="Cassidy-Hanley D."/>
            <person name="Inman J."/>
        </authorList>
    </citation>
    <scope>NUCLEOTIDE SEQUENCE [LARGE SCALE GENOMIC DNA]</scope>
    <source>
        <strain evidence="7 8">G5</strain>
    </source>
</reference>
<dbReference type="OrthoDB" id="308537at2759"/>
<accession>G0QKQ3</accession>